<dbReference type="AlphaFoldDB" id="A0A174T0Q0"/>
<sequence>MRGFSVNIKGRVKNYPLPKNQPLFPLYEAVVNSFHAIEERRTSIGDYKAQITIEIVRNGEPTLPIVPGLLPEITGFIIKDNGIGFNDANMKSFTESDSTYKAELGGKGVGRFSWLLVFKKAIIDSRYYDDTEYVRRGFEFLVDSTEIDDELKSCDAQEDNLTTVELVDCLSPYKNYLPKNAMTIAMHIIHHCLIYFIADTCPIVKLIDGEETLNLNNLFHENIKTEDNEVTIIIGEESFKLLHVKAEEKSVGGNKLFMCANNRVVDIKELEQYVIDLDKKIYKDNGFLYLGVLTGKYLDENVDMNRLSFNIPDGTGITEPYVNQISMKQIMDSALIEIGKYLSEYLQPVADNKMKRIKNYATNLAPQYRHLLKYKKDEILKIKPYLSDDKLDEELHKIKRKFDSELKEQNQKLLDELNKGVINNEEYEHRFMKQMKKVNAANGATLAEYIAHRKVIIDLLEMGIKKGEDGKFQKEKFIHNLIYPMRKDSDEEPYDNHNLWLIDEKLAYSNYISSDIPFANDNRQERTDIMVLDRPVAVSESENDGSIFDTITLFELKRPMRDDYTDSENPITQLLDYVDKIMSGEAKDKAGRPIKASPNTKFYLYAVCDVISKNSRLSRILRQRGFNTTPDGLGYFLNNPSYNAYIEVLPFDKMINDSKKRNKVLFEKLGL</sequence>
<dbReference type="EMBL" id="CZAB01000073">
    <property type="protein sequence ID" value="CUQ01265.1"/>
    <property type="molecule type" value="Genomic_DNA"/>
</dbReference>
<protein>
    <recommendedName>
        <fullName evidence="3">ATP-binding protein</fullName>
    </recommendedName>
</protein>
<evidence type="ECO:0000313" key="1">
    <source>
        <dbReference type="EMBL" id="CUQ01265.1"/>
    </source>
</evidence>
<dbReference type="Proteomes" id="UP000095512">
    <property type="component" value="Unassembled WGS sequence"/>
</dbReference>
<dbReference type="Gene3D" id="3.30.565.10">
    <property type="entry name" value="Histidine kinase-like ATPase, C-terminal domain"/>
    <property type="match status" value="1"/>
</dbReference>
<dbReference type="RefSeq" id="WP_057572867.1">
    <property type="nucleotide sequence ID" value="NZ_CZAB01000073.1"/>
</dbReference>
<organism evidence="1 2">
    <name type="scientific">Enterocloster clostridioformis</name>
    <dbReference type="NCBI Taxonomy" id="1531"/>
    <lineage>
        <taxon>Bacteria</taxon>
        <taxon>Bacillati</taxon>
        <taxon>Bacillota</taxon>
        <taxon>Clostridia</taxon>
        <taxon>Lachnospirales</taxon>
        <taxon>Lachnospiraceae</taxon>
        <taxon>Enterocloster</taxon>
    </lineage>
</organism>
<gene>
    <name evidence="1" type="ORF">ERS852480_04639</name>
</gene>
<accession>A0A174T0Q0</accession>
<reference evidence="1 2" key="1">
    <citation type="submission" date="2015-09" db="EMBL/GenBank/DDBJ databases">
        <authorList>
            <consortium name="Pathogen Informatics"/>
        </authorList>
    </citation>
    <scope>NUCLEOTIDE SEQUENCE [LARGE SCALE GENOMIC DNA]</scope>
    <source>
        <strain evidence="1 2">2789STDY5834865</strain>
    </source>
</reference>
<name>A0A174T0Q0_9FIRM</name>
<dbReference type="InterPro" id="IPR036890">
    <property type="entry name" value="HATPase_C_sf"/>
</dbReference>
<proteinExistence type="predicted"/>
<evidence type="ECO:0000313" key="2">
    <source>
        <dbReference type="Proteomes" id="UP000095512"/>
    </source>
</evidence>
<dbReference type="SUPFAM" id="SSF55874">
    <property type="entry name" value="ATPase domain of HSP90 chaperone/DNA topoisomerase II/histidine kinase"/>
    <property type="match status" value="1"/>
</dbReference>
<evidence type="ECO:0008006" key="3">
    <source>
        <dbReference type="Google" id="ProtNLM"/>
    </source>
</evidence>